<feature type="region of interest" description="Disordered" evidence="1">
    <location>
        <begin position="1"/>
        <end position="33"/>
    </location>
</feature>
<sequence length="217" mass="22532">MTDEQWLREGLADAVPPPPTNPDRARAAERLARRRRRTTALAVVGTAGAVAAAAVLTAMLASGGDDPQRDDDVADDPAAVVECPPIKVRDGVAEGSAVDQPDPDAPDAVPEGATSARLCQGPGTTFRAPDEPLVDQADVADLVQTINALEEAPEPQMCTMDLGPGFRIAFGYDDGSTFVVTGQLYGCRTLVVGSGYRADPEAAQRAYLDLLAASGSS</sequence>
<feature type="transmembrane region" description="Helical" evidence="2">
    <location>
        <begin position="40"/>
        <end position="61"/>
    </location>
</feature>
<evidence type="ECO:0000313" key="3">
    <source>
        <dbReference type="EMBL" id="WQQ25688.1"/>
    </source>
</evidence>
<evidence type="ECO:0000256" key="2">
    <source>
        <dbReference type="SAM" id="Phobius"/>
    </source>
</evidence>
<protein>
    <recommendedName>
        <fullName evidence="5">DUF3558 domain-containing protein</fullName>
    </recommendedName>
</protein>
<feature type="compositionally biased region" description="Basic and acidic residues" evidence="1">
    <location>
        <begin position="1"/>
        <end position="11"/>
    </location>
</feature>
<keyword evidence="2" id="KW-0812">Transmembrane</keyword>
<evidence type="ECO:0008006" key="5">
    <source>
        <dbReference type="Google" id="ProtNLM"/>
    </source>
</evidence>
<evidence type="ECO:0000256" key="1">
    <source>
        <dbReference type="SAM" id="MobiDB-lite"/>
    </source>
</evidence>
<evidence type="ECO:0000313" key="4">
    <source>
        <dbReference type="Proteomes" id="UP001327225"/>
    </source>
</evidence>
<keyword evidence="2" id="KW-0472">Membrane</keyword>
<reference evidence="4" key="1">
    <citation type="submission" date="2023-12" db="EMBL/GenBank/DDBJ databases">
        <title>Novel species in genus Nocardioides.</title>
        <authorList>
            <person name="Zhou H."/>
        </authorList>
    </citation>
    <scope>NUCLEOTIDE SEQUENCE [LARGE SCALE GENOMIC DNA]</scope>
    <source>
        <strain evidence="4">HM61</strain>
    </source>
</reference>
<proteinExistence type="predicted"/>
<dbReference type="RefSeq" id="WP_322936969.1">
    <property type="nucleotide sequence ID" value="NZ_CP141059.1"/>
</dbReference>
<dbReference type="EMBL" id="CP141059">
    <property type="protein sequence ID" value="WQQ25688.1"/>
    <property type="molecule type" value="Genomic_DNA"/>
</dbReference>
<keyword evidence="4" id="KW-1185">Reference proteome</keyword>
<feature type="region of interest" description="Disordered" evidence="1">
    <location>
        <begin position="93"/>
        <end position="122"/>
    </location>
</feature>
<gene>
    <name evidence="3" type="ORF">SHK19_17185</name>
</gene>
<organism evidence="3 4">
    <name type="scientific">Nocardioides bizhenqiangii</name>
    <dbReference type="NCBI Taxonomy" id="3095076"/>
    <lineage>
        <taxon>Bacteria</taxon>
        <taxon>Bacillati</taxon>
        <taxon>Actinomycetota</taxon>
        <taxon>Actinomycetes</taxon>
        <taxon>Propionibacteriales</taxon>
        <taxon>Nocardioidaceae</taxon>
        <taxon>Nocardioides</taxon>
    </lineage>
</organism>
<name>A0ABZ0ZQE1_9ACTN</name>
<keyword evidence="2" id="KW-1133">Transmembrane helix</keyword>
<dbReference type="Proteomes" id="UP001327225">
    <property type="component" value="Chromosome"/>
</dbReference>
<accession>A0ABZ0ZQE1</accession>